<dbReference type="EMBL" id="JXNT01000003">
    <property type="protein sequence ID" value="ODM20649.1"/>
    <property type="molecule type" value="Genomic_DNA"/>
</dbReference>
<dbReference type="InterPro" id="IPR000073">
    <property type="entry name" value="AB_hydrolase_1"/>
</dbReference>
<evidence type="ECO:0000313" key="2">
    <source>
        <dbReference type="EMBL" id="ODM20649.1"/>
    </source>
</evidence>
<dbReference type="Gene3D" id="3.40.50.1820">
    <property type="entry name" value="alpha/beta hydrolase"/>
    <property type="match status" value="1"/>
</dbReference>
<proteinExistence type="predicted"/>
<evidence type="ECO:0000259" key="1">
    <source>
        <dbReference type="Pfam" id="PF00561"/>
    </source>
</evidence>
<dbReference type="SUPFAM" id="SSF53474">
    <property type="entry name" value="alpha/beta-Hydrolases"/>
    <property type="match status" value="1"/>
</dbReference>
<name>A0A1E3BI74_ASPCR</name>
<dbReference type="InterPro" id="IPR029058">
    <property type="entry name" value="AB_hydrolase_fold"/>
</dbReference>
<gene>
    <name evidence="2" type="ORF">SI65_03702</name>
</gene>
<keyword evidence="3" id="KW-1185">Reference proteome</keyword>
<dbReference type="OrthoDB" id="408373at2759"/>
<dbReference type="AlphaFoldDB" id="A0A1E3BI74"/>
<accession>A0A1E3BI74</accession>
<dbReference type="VEuPathDB" id="FungiDB:SI65_03702"/>
<dbReference type="Pfam" id="PF00561">
    <property type="entry name" value="Abhydrolase_1"/>
    <property type="match status" value="1"/>
</dbReference>
<reference evidence="2 3" key="1">
    <citation type="journal article" date="2016" name="BMC Genomics">
        <title>Comparative genomic and transcriptomic analyses of the Fuzhuan brick tea-fermentation fungus Aspergillus cristatus.</title>
        <authorList>
            <person name="Ge Y."/>
            <person name="Wang Y."/>
            <person name="Liu Y."/>
            <person name="Tan Y."/>
            <person name="Ren X."/>
            <person name="Zhang X."/>
            <person name="Hyde K.D."/>
            <person name="Liu Y."/>
            <person name="Liu Z."/>
        </authorList>
    </citation>
    <scope>NUCLEOTIDE SEQUENCE [LARGE SCALE GENOMIC DNA]</scope>
    <source>
        <strain evidence="2 3">GZAAS20.1005</strain>
    </source>
</reference>
<dbReference type="Proteomes" id="UP000094569">
    <property type="component" value="Unassembled WGS sequence"/>
</dbReference>
<comment type="caution">
    <text evidence="2">The sequence shown here is derived from an EMBL/GenBank/DDBJ whole genome shotgun (WGS) entry which is preliminary data.</text>
</comment>
<evidence type="ECO:0000313" key="3">
    <source>
        <dbReference type="Proteomes" id="UP000094569"/>
    </source>
</evidence>
<organism evidence="2 3">
    <name type="scientific">Aspergillus cristatus</name>
    <name type="common">Chinese Fuzhuan brick tea-fermentation fungus</name>
    <name type="synonym">Eurotium cristatum</name>
    <dbReference type="NCBI Taxonomy" id="573508"/>
    <lineage>
        <taxon>Eukaryota</taxon>
        <taxon>Fungi</taxon>
        <taxon>Dikarya</taxon>
        <taxon>Ascomycota</taxon>
        <taxon>Pezizomycotina</taxon>
        <taxon>Eurotiomycetes</taxon>
        <taxon>Eurotiomycetidae</taxon>
        <taxon>Eurotiales</taxon>
        <taxon>Aspergillaceae</taxon>
        <taxon>Aspergillus</taxon>
        <taxon>Aspergillus subgen. Aspergillus</taxon>
    </lineage>
</organism>
<feature type="domain" description="AB hydrolase-1" evidence="1">
    <location>
        <begin position="22"/>
        <end position="111"/>
    </location>
</feature>
<protein>
    <recommendedName>
        <fullName evidence="1">AB hydrolase-1 domain-containing protein</fullName>
    </recommendedName>
</protein>
<dbReference type="STRING" id="573508.A0A1E3BI74"/>
<sequence>MSFVPTNDGHEIYYEVHGTTGPTLVLVSGYMGIANICQSLLAKLSPKYRCIVYDLRGVPRHAADLDAVIKALGDKVDERIILLTHSMGGNIATAYYHTKPQSVMGVVFTGLTSTASSSKTS</sequence>